<keyword evidence="10" id="KW-0010">Activator</keyword>
<evidence type="ECO:0000313" key="21">
    <source>
        <dbReference type="Ensembl" id="ENSCJAP00000092757.1"/>
    </source>
</evidence>
<dbReference type="FunFam" id="1.25.10.10:FF:000226">
    <property type="entry name" value="GCN1, eIF2 alpha kinase activator homolog"/>
    <property type="match status" value="1"/>
</dbReference>
<feature type="coiled-coil region" evidence="19">
    <location>
        <begin position="817"/>
        <end position="854"/>
    </location>
</feature>
<evidence type="ECO:0000256" key="11">
    <source>
        <dbReference type="ARBA" id="ARBA00064907"/>
    </source>
</evidence>
<dbReference type="Proteomes" id="UP000008225">
    <property type="component" value="Chromosome 9"/>
</dbReference>
<keyword evidence="3" id="KW-0963">Cytoplasm</keyword>
<dbReference type="GO" id="GO:0019887">
    <property type="term" value="F:protein kinase regulator activity"/>
    <property type="evidence" value="ECO:0007669"/>
    <property type="project" value="TreeGrafter"/>
</dbReference>
<evidence type="ECO:0000259" key="20">
    <source>
        <dbReference type="SMART" id="SM01349"/>
    </source>
</evidence>
<feature type="repeat" description="HEAT" evidence="18">
    <location>
        <begin position="1616"/>
        <end position="1654"/>
    </location>
</feature>
<evidence type="ECO:0000256" key="5">
    <source>
        <dbReference type="ARBA" id="ARBA00022737"/>
    </source>
</evidence>
<evidence type="ECO:0000256" key="2">
    <source>
        <dbReference type="ARBA" id="ARBA00007366"/>
    </source>
</evidence>
<evidence type="ECO:0000256" key="13">
    <source>
        <dbReference type="ARBA" id="ARBA00075717"/>
    </source>
</evidence>
<comment type="subcellular location">
    <subcellularLocation>
        <location evidence="1">Cytoplasm</location>
    </subcellularLocation>
</comment>
<dbReference type="GeneTree" id="ENSGT00940000153612"/>
<keyword evidence="4" id="KW-0597">Phosphoprotein</keyword>
<keyword evidence="9 19" id="KW-0175">Coiled coil</keyword>
<dbReference type="InterPro" id="IPR011989">
    <property type="entry name" value="ARM-like"/>
</dbReference>
<evidence type="ECO:0000256" key="15">
    <source>
        <dbReference type="ARBA" id="ARBA00078597"/>
    </source>
</evidence>
<comment type="subunit">
    <text evidence="11">Interacts with EIF2AK4/GCN2; this interaction stimulates the EIF2AK4/GCN2 kinase activity and is impaired by IMPACT upon a variety of stress conditions, such as amino acid depletion, UV-C irradiation, proteasome inhibitor treatment and glucose deprivation. Interacts with IMPACT; this prevents the interaction of GCN1 with EIF2AK4/GCN2 and inhibits EIF2AK4/GCN2 kinase activity. Interacts with RNF14; interaction takes place following ribosome stalling and promotes recruitment of RNF14.</text>
</comment>
<dbReference type="InterPro" id="IPR034085">
    <property type="entry name" value="TOG"/>
</dbReference>
<dbReference type="SMART" id="SM01349">
    <property type="entry name" value="TOG"/>
    <property type="match status" value="1"/>
</dbReference>
<dbReference type="Pfam" id="PF24993">
    <property type="entry name" value="GNC1_N"/>
    <property type="match status" value="1"/>
</dbReference>
<organism evidence="21 22">
    <name type="scientific">Callithrix jacchus</name>
    <name type="common">White-tufted-ear marmoset</name>
    <name type="synonym">Simia Jacchus</name>
    <dbReference type="NCBI Taxonomy" id="9483"/>
    <lineage>
        <taxon>Eukaryota</taxon>
        <taxon>Metazoa</taxon>
        <taxon>Chordata</taxon>
        <taxon>Craniata</taxon>
        <taxon>Vertebrata</taxon>
        <taxon>Euteleostomi</taxon>
        <taxon>Mammalia</taxon>
        <taxon>Eutheria</taxon>
        <taxon>Euarchontoglires</taxon>
        <taxon>Primates</taxon>
        <taxon>Haplorrhini</taxon>
        <taxon>Platyrrhini</taxon>
        <taxon>Cebidae</taxon>
        <taxon>Callitrichinae</taxon>
        <taxon>Callithrix</taxon>
        <taxon>Callithrix</taxon>
    </lineage>
</organism>
<dbReference type="InterPro" id="IPR021133">
    <property type="entry name" value="HEAT_type_2"/>
</dbReference>
<dbReference type="Pfam" id="PF23271">
    <property type="entry name" value="HEAT_GCN1"/>
    <property type="match status" value="1"/>
</dbReference>
<dbReference type="PANTHER" id="PTHR23346:SF7">
    <property type="entry name" value="STALLED RIBOSOME SENSOR GCN1"/>
    <property type="match status" value="1"/>
</dbReference>
<evidence type="ECO:0000256" key="10">
    <source>
        <dbReference type="ARBA" id="ARBA00023159"/>
    </source>
</evidence>
<dbReference type="FunFam" id="1.25.10.10:FF:000090">
    <property type="entry name" value="eIF-2-alpha kinase activator GCN1"/>
    <property type="match status" value="1"/>
</dbReference>
<dbReference type="GeneID" id="100404436"/>
<keyword evidence="6" id="KW-0810">Translation regulation</keyword>
<proteinExistence type="inferred from homology"/>
<dbReference type="GO" id="GO:0005829">
    <property type="term" value="C:cytosol"/>
    <property type="evidence" value="ECO:0007669"/>
    <property type="project" value="TreeGrafter"/>
</dbReference>
<evidence type="ECO:0000256" key="14">
    <source>
        <dbReference type="ARBA" id="ARBA00077485"/>
    </source>
</evidence>
<evidence type="ECO:0000256" key="3">
    <source>
        <dbReference type="ARBA" id="ARBA00022490"/>
    </source>
</evidence>
<dbReference type="InterPro" id="IPR057546">
    <property type="entry name" value="HEAT_GCN1"/>
</dbReference>
<gene>
    <name evidence="21" type="primary">GCN1</name>
</gene>
<sequence>MAADTQVSETLKRFAGKVTTASVKERREILSELGKCVAGKDLPEGAVKGLCKLFCLTLHRYRDAASRRALQAAIQQLAEAQPEATAKNLLHSLQSSGIGSKAGVPSKSSGSAALLALTWTCLLVRIVFPSKAKRQGDIWNKLVEVQCLLLLEVLGGSHKHAVDGAVKKLTKLWKENPGLVEQYLSAILSLEPNQSYAGMLGLLVQFCTSHKETDVVSRHKGALLDFYMKNILMSKVKPPKYLLDSCAPLLRYLSHSEFKDLILPTIQKSLLRSPENVIETISSLLASVTLDLSQYALDIVKGLASHLKSNSPHLMDEAVLALRNLARQCSDSSTMEALTKHLFAILGGSEGKLTVVAQKMSVLSGIGSISHHVVSGPSSQVLNGIVAELFIPFLQQEVHEGTLVHAVSVLALWCNRFTTEVPKKLTEWFKKAFSLKTSTSAVRHAYLQCMLASYRGDTLLQALDLLPLLIQTVEKAASQSTQVPTVAEGVAAALLLLKLSVADSQAEAKLSSFWQLIVDEKKQVFTSEKFLLMASEDALCTVLHLTERLFLDHPHRLTGNKVQQYHRALVAVLLSRTWHVRRQAQQTARKLLSSLGGFKLAHGLLEELKTVLNSHKVLPLEALVTNAGEVTEAGKAYVPPRVLQEALCVISGVPGLKGDVTDTEQLAQEMLIISHHPSLVAMQSGLWPALLARMKIDPEAFITRHLDQIIPRITTQSPLNQSSMNAMGSLSILSPDRVLPQLISTITASVQNPALRLVTREEFAIMQTPAGELYDKSIIQSAQQDSIKKANMKRENKAYSFKEQIIELELKEEIKKKKGIKEEVQLTSKQKEMLQAQLDREAQVRRRLQELDGELEAALGLLDIILAKNPSGLTQYIPVLVDSFLPLLKSPLAAPRIKNPFLSLAACVMPPRLKALGTLVSHVTLRLLKPECALDKSWCQEELSVAVKRAVTLLHTHTITSRVGKGEPGAAPLSAPAFSLVFPFLKMVLTEMPHHSEEEEERMVQILQILTVHAQLRASPSTPPGRVDENGPELLPRVAMLRLLTWVIGTGSPRLQVLASDTLTTLCASSSGDDGCAFAEQEEVDVLLCALQSPCASVRETALRGLMELHMVLPAPDTDEKNGLNLLRRLWVVKFDKEEEIRKLAERLWSVMGLDLQPDLCSLLIDDVIYHEAAVRQAGAEALSQAVARYQLQAAEVMGRLMEIYQEKLYRPPPVLDALGRVISESPPDQWEARCGLALALNKLSQYLDSSQVKPLFQFFVPDALNDRHPDVRKCMLDAALATLNTHGKENVNSLLPVFEEFLKNAPNDASYDAVRQSVVVLMGSLAKHLDKSDPKVKPIVAKLITALSTPSQQVQESVASCLPPLVPAIKEDAGGMIQRLMQQLLESDKYAERKGAAYGLAGLVKGLGILSLKQQEMMAALTDAIQDKKNFRRREGALFAFEMLCTMLGKLFEPYVVHVLPHLLLCFGDGNQYVREAADDCAKAVMSNLSAHGVKLVLPSLLAALEEESWRTKAGSVELLGAMAYCAPKQLSSCLPNIVPKLTEVLTDSHVKVQKAGQQALRQIGSVIRNPEILAIAPVLLDALTDPSRKTQKCLQTLLDTKFVHFIDAPSLALIMPIVQRAFQDRSTDTRKMAAQIIGNMYSLTDQKDLAPYLPSVTPGLKASLLDPVPEVRTVSAKALGAMVKGMGESCFEDLLPWLMETLTYEQSSVDRSGAAQGLAEVMAGLGVEKLEKLMPEIVATASKVDIAPHVRDGYIMMFNYLPITFGDKFTPYVGPIIPCILKALADENEFVRDTALRAGQRVISMYAETAIALLLPQLEQGLFDDLWRIRFSSVQLLGDLLFHISGVTGKMTTETASEDDNFGTAQSNKAIITALGVERRNRVLAGLYMGRSDTQLVVRQASLHVWKIVVSNTPRTLREILPTLFGLLLGFLASTCADKRTIAARTLGDLVRKLGEKILPEIIPILEEGLRSQKSDERQGVCIGLSEIMKSTSRDAVLYFSESLVPTARKALCDPLEEVREAAAKTFEQLHSTIGHQALEDILPFLLKQLDDEEVSEFALDGLKQVMAIKSRVVLPYLVPKLTTPPVNTRVLAFLSSVAGDALTRHLGVILPAVMLALKEKLGTPDEQLEMANCQAVILSVEDDTGHRIIIEDLLEATRSPEVGMRQAAAIILNIYCSRSKADYTSHLRSLVSGLIRLFNDSSPVVLEESWDALNAITKKLDAGNQLALIEELHKEIRLIGNESKGEHVPGFCLPKKGVTSILPVLREGVLTGSPEQKEEAAKALGLVIRLTSADALRPSVVSITGPLIRILGDRFSWNVKAALLETLSLLLAKVGIALKPFLPQLQTTFTKALQDSNRGVRLKAADALGKLISIHIKVDPLFTELLNGIRAMEDPGVRDTMLQALRFVIQGAGAKVDAVIRKNIVSLLLSMLGHDEDNTRVSSAGCLGELCAFLTEEELSAVLQQCLLADVSGIDWMVRHGRSLALSVAVNVAPGRLCAGRYSSDVQEMILSSATADRIPIAVSGVRGMGFLMRYHIKTGGGQLPAKLSSLFVKCLQNPSSDIRLVAEKMIWWANKDPLPPLDPQAIKPILKALLDNTKDKNTMVRAYSDQAIVNLLKMRQGEEVFQSLSKILDVASLELLNEVNRRSLKKLASQADSTEQVDDTILT</sequence>
<dbReference type="RefSeq" id="XP_035113700.1">
    <property type="nucleotide sequence ID" value="XM_035257809.2"/>
</dbReference>
<dbReference type="GO" id="GO:0006417">
    <property type="term" value="P:regulation of translation"/>
    <property type="evidence" value="ECO:0007669"/>
    <property type="project" value="UniProtKB-KW"/>
</dbReference>
<evidence type="ECO:0000256" key="7">
    <source>
        <dbReference type="ARBA" id="ARBA00022990"/>
    </source>
</evidence>
<keyword evidence="5" id="KW-0677">Repeat</keyword>
<dbReference type="Ensembl" id="ENSCJAT00000145477.1">
    <property type="protein sequence ID" value="ENSCJAP00000092757.1"/>
    <property type="gene ID" value="ENSCJAG00000008897.4"/>
</dbReference>
<protein>
    <recommendedName>
        <fullName evidence="12">Stalled ribosome sensor GCN1</fullName>
    </recommendedName>
    <alternativeName>
        <fullName evidence="16">GCN1 eIF-2-alpha kinase activator homolog</fullName>
    </alternativeName>
    <alternativeName>
        <fullName evidence="17">GCN1-like protein 1</fullName>
    </alternativeName>
    <alternativeName>
        <fullName evidence="14">General control of amino-acid synthesis 1-like protein 1</fullName>
    </alternativeName>
    <alternativeName>
        <fullName evidence="13 15">Translational activator GCN1</fullName>
    </alternativeName>
</protein>
<reference evidence="21" key="2">
    <citation type="submission" date="2025-08" db="UniProtKB">
        <authorList>
            <consortium name="Ensembl"/>
        </authorList>
    </citation>
    <scope>IDENTIFICATION</scope>
</reference>
<reference evidence="21 22" key="1">
    <citation type="submission" date="2009-03" db="EMBL/GenBank/DDBJ databases">
        <authorList>
            <person name="Warren W."/>
            <person name="Ye L."/>
            <person name="Minx P."/>
            <person name="Worley K."/>
            <person name="Gibbs R."/>
            <person name="Wilson R.K."/>
        </authorList>
    </citation>
    <scope>NUCLEOTIDE SEQUENCE [LARGE SCALE GENOMIC DNA]</scope>
</reference>
<keyword evidence="22" id="KW-1185">Reference proteome</keyword>
<dbReference type="CTD" id="10985"/>
<dbReference type="InterPro" id="IPR056810">
    <property type="entry name" value="GNC1-like_N"/>
</dbReference>
<dbReference type="GO" id="GO:0034198">
    <property type="term" value="P:cellular response to amino acid starvation"/>
    <property type="evidence" value="ECO:0007669"/>
    <property type="project" value="TreeGrafter"/>
</dbReference>
<dbReference type="Pfam" id="PF25801">
    <property type="entry name" value="HEAT_GCN1_C_2"/>
    <property type="match status" value="1"/>
</dbReference>
<comment type="similarity">
    <text evidence="2">Belongs to the GCN1 family.</text>
</comment>
<dbReference type="Gene3D" id="1.25.10.10">
    <property type="entry name" value="Leucine-rich Repeat Variant"/>
    <property type="match status" value="7"/>
</dbReference>
<keyword evidence="8" id="KW-0346">Stress response</keyword>
<feature type="repeat" description="HEAT" evidence="18">
    <location>
        <begin position="1658"/>
        <end position="1696"/>
    </location>
</feature>
<name>A0A8I3X442_CALJA</name>
<dbReference type="FunFam" id="1.25.10.10:FF:000162">
    <property type="entry name" value="GCN1, eIF2 alpha kinase activator homolog"/>
    <property type="match status" value="1"/>
</dbReference>
<dbReference type="FunFam" id="1.25.10.10:FF:000361">
    <property type="entry name" value="GCN1, eIF2 alpha kinase activator homolog"/>
    <property type="match status" value="1"/>
</dbReference>
<evidence type="ECO:0000256" key="12">
    <source>
        <dbReference type="ARBA" id="ARBA00071723"/>
    </source>
</evidence>
<evidence type="ECO:0000256" key="18">
    <source>
        <dbReference type="PROSITE-ProRule" id="PRU00103"/>
    </source>
</evidence>
<feature type="domain" description="TOG" evidence="20">
    <location>
        <begin position="1365"/>
        <end position="1598"/>
    </location>
</feature>
<evidence type="ECO:0000256" key="17">
    <source>
        <dbReference type="ARBA" id="ARBA00083980"/>
    </source>
</evidence>
<dbReference type="Pfam" id="PF24984">
    <property type="entry name" value="HEAT_EF3_GNC1"/>
    <property type="match status" value="1"/>
</dbReference>
<evidence type="ECO:0000256" key="6">
    <source>
        <dbReference type="ARBA" id="ARBA00022845"/>
    </source>
</evidence>
<evidence type="ECO:0000313" key="22">
    <source>
        <dbReference type="Proteomes" id="UP000008225"/>
    </source>
</evidence>
<dbReference type="FunFam" id="1.25.10.10:FF:000198">
    <property type="entry name" value="GCN1, eIF2 alpha kinase activator homolog"/>
    <property type="match status" value="1"/>
</dbReference>
<dbReference type="PANTHER" id="PTHR23346">
    <property type="entry name" value="TRANSLATIONAL ACTIVATOR GCN1-RELATED"/>
    <property type="match status" value="1"/>
</dbReference>
<dbReference type="InterPro" id="IPR016024">
    <property type="entry name" value="ARM-type_fold"/>
</dbReference>
<feature type="repeat" description="HEAT" evidence="18">
    <location>
        <begin position="2006"/>
        <end position="2043"/>
    </location>
</feature>
<keyword evidence="7" id="KW-0007">Acetylation</keyword>
<dbReference type="Pfam" id="PF24987">
    <property type="entry name" value="HEAT_EF3_N"/>
    <property type="match status" value="2"/>
</dbReference>
<dbReference type="FunFam" id="1.25.10.10:FF:000096">
    <property type="entry name" value="eIF-2-alpha kinase activator gcn1"/>
    <property type="match status" value="1"/>
</dbReference>
<dbReference type="SUPFAM" id="SSF48371">
    <property type="entry name" value="ARM repeat"/>
    <property type="match status" value="5"/>
</dbReference>
<accession>A0A8I3X442</accession>
<evidence type="ECO:0000256" key="19">
    <source>
        <dbReference type="SAM" id="Coils"/>
    </source>
</evidence>
<evidence type="ECO:0000256" key="4">
    <source>
        <dbReference type="ARBA" id="ARBA00022553"/>
    </source>
</evidence>
<evidence type="ECO:0000256" key="9">
    <source>
        <dbReference type="ARBA" id="ARBA00023054"/>
    </source>
</evidence>
<evidence type="ECO:0000256" key="8">
    <source>
        <dbReference type="ARBA" id="ARBA00023016"/>
    </source>
</evidence>
<evidence type="ECO:0000256" key="1">
    <source>
        <dbReference type="ARBA" id="ARBA00004496"/>
    </source>
</evidence>
<reference evidence="21" key="3">
    <citation type="submission" date="2025-09" db="UniProtKB">
        <authorList>
            <consortium name="Ensembl"/>
        </authorList>
    </citation>
    <scope>IDENTIFICATION</scope>
</reference>
<evidence type="ECO:0000256" key="16">
    <source>
        <dbReference type="ARBA" id="ARBA00078826"/>
    </source>
</evidence>
<dbReference type="PROSITE" id="PS50077">
    <property type="entry name" value="HEAT_REPEAT"/>
    <property type="match status" value="3"/>
</dbReference>